<organism evidence="2 3">
    <name type="scientific">Rhodopirellula sallentina SM41</name>
    <dbReference type="NCBI Taxonomy" id="1263870"/>
    <lineage>
        <taxon>Bacteria</taxon>
        <taxon>Pseudomonadati</taxon>
        <taxon>Planctomycetota</taxon>
        <taxon>Planctomycetia</taxon>
        <taxon>Pirellulales</taxon>
        <taxon>Pirellulaceae</taxon>
        <taxon>Rhodopirellula</taxon>
    </lineage>
</organism>
<comment type="caution">
    <text evidence="2">The sequence shown here is derived from an EMBL/GenBank/DDBJ whole genome shotgun (WGS) entry which is preliminary data.</text>
</comment>
<dbReference type="Proteomes" id="UP000011885">
    <property type="component" value="Unassembled WGS sequence"/>
</dbReference>
<reference evidence="2 3" key="1">
    <citation type="journal article" date="2013" name="Mar. Genomics">
        <title>Expression of sulfatases in Rhodopirellula baltica and the diversity of sulfatases in the genus Rhodopirellula.</title>
        <authorList>
            <person name="Wegner C.E."/>
            <person name="Richter-Heitmann T."/>
            <person name="Klindworth A."/>
            <person name="Klockow C."/>
            <person name="Richter M."/>
            <person name="Achstetter T."/>
            <person name="Glockner F.O."/>
            <person name="Harder J."/>
        </authorList>
    </citation>
    <scope>NUCLEOTIDE SEQUENCE [LARGE SCALE GENOMIC DNA]</scope>
    <source>
        <strain evidence="2 3">SM41</strain>
    </source>
</reference>
<proteinExistence type="predicted"/>
<dbReference type="RefSeq" id="WP_008680130.1">
    <property type="nucleotide sequence ID" value="NZ_ANOH01000219.1"/>
</dbReference>
<keyword evidence="3" id="KW-1185">Reference proteome</keyword>
<evidence type="ECO:0000313" key="3">
    <source>
        <dbReference type="Proteomes" id="UP000011885"/>
    </source>
</evidence>
<protein>
    <submittedName>
        <fullName evidence="2">Uncharacterized protein</fullName>
    </submittedName>
</protein>
<evidence type="ECO:0000256" key="1">
    <source>
        <dbReference type="SAM" id="MobiDB-lite"/>
    </source>
</evidence>
<dbReference type="PATRIC" id="fig|1263870.3.peg.3438"/>
<sequence>MTAQSPRTLDWTEETPLLPGLTLSGQTLSDCDIDPSGDLGNFRAQLMSQTQIRQTYRGSTPLKTPQFLVINPAEYEVMYWKSFSAIVLSAGITCVPLLVDNDAEIRRSQHGPSTELRDFPSTDEDSAGEHRSLFDAILERTEALRDRALDLIDWSDGDKPSEPTQDQTRDVEPTNELPVTTVTRTPRTALRTRHDGRPSHMVDRINAPHSATDAYQRAMERARRAEALARTYASGAAAFDGQRNGVSVRITTGPQGRTNVVESVYGTGFSAPVSRSYSLSPTHRGHAVSVEATTDSTGQMQVRRYGKPIR</sequence>
<feature type="compositionally biased region" description="Basic and acidic residues" evidence="1">
    <location>
        <begin position="192"/>
        <end position="203"/>
    </location>
</feature>
<dbReference type="AlphaFoldDB" id="M5UH30"/>
<gene>
    <name evidence="2" type="ORF">RSSM_03234</name>
</gene>
<name>M5UH30_9BACT</name>
<accession>M5UH30</accession>
<feature type="compositionally biased region" description="Low complexity" evidence="1">
    <location>
        <begin position="177"/>
        <end position="189"/>
    </location>
</feature>
<dbReference type="EMBL" id="ANOH01000219">
    <property type="protein sequence ID" value="EMI55328.1"/>
    <property type="molecule type" value="Genomic_DNA"/>
</dbReference>
<evidence type="ECO:0000313" key="2">
    <source>
        <dbReference type="EMBL" id="EMI55328.1"/>
    </source>
</evidence>
<feature type="compositionally biased region" description="Basic and acidic residues" evidence="1">
    <location>
        <begin position="153"/>
        <end position="172"/>
    </location>
</feature>
<feature type="region of interest" description="Disordered" evidence="1">
    <location>
        <begin position="108"/>
        <end position="128"/>
    </location>
</feature>
<feature type="region of interest" description="Disordered" evidence="1">
    <location>
        <begin position="153"/>
        <end position="204"/>
    </location>
</feature>